<sequence>MATHPVIASEFNSFENSTWLITGFTLAGAATKPPRRLLCVFYLGFFSGRLH</sequence>
<dbReference type="EMBL" id="MU853404">
    <property type="protein sequence ID" value="KAK4136297.1"/>
    <property type="molecule type" value="Genomic_DNA"/>
</dbReference>
<comment type="caution">
    <text evidence="1">The sequence shown here is derived from an EMBL/GenBank/DDBJ whole genome shotgun (WGS) entry which is preliminary data.</text>
</comment>
<gene>
    <name evidence="1" type="ORF">BT67DRAFT_440447</name>
</gene>
<proteinExistence type="predicted"/>
<evidence type="ECO:0000313" key="2">
    <source>
        <dbReference type="Proteomes" id="UP001304895"/>
    </source>
</evidence>
<accession>A0AAN6ZFC3</accession>
<dbReference type="AlphaFoldDB" id="A0AAN6ZFC3"/>
<reference evidence="1" key="1">
    <citation type="journal article" date="2023" name="Mol. Phylogenet. Evol.">
        <title>Genome-scale phylogeny and comparative genomics of the fungal order Sordariales.</title>
        <authorList>
            <person name="Hensen N."/>
            <person name="Bonometti L."/>
            <person name="Westerberg I."/>
            <person name="Brannstrom I.O."/>
            <person name="Guillou S."/>
            <person name="Cros-Aarteil S."/>
            <person name="Calhoun S."/>
            <person name="Haridas S."/>
            <person name="Kuo A."/>
            <person name="Mondo S."/>
            <person name="Pangilinan J."/>
            <person name="Riley R."/>
            <person name="LaButti K."/>
            <person name="Andreopoulos B."/>
            <person name="Lipzen A."/>
            <person name="Chen C."/>
            <person name="Yan M."/>
            <person name="Daum C."/>
            <person name="Ng V."/>
            <person name="Clum A."/>
            <person name="Steindorff A."/>
            <person name="Ohm R.A."/>
            <person name="Martin F."/>
            <person name="Silar P."/>
            <person name="Natvig D.O."/>
            <person name="Lalanne C."/>
            <person name="Gautier V."/>
            <person name="Ament-Velasquez S.L."/>
            <person name="Kruys A."/>
            <person name="Hutchinson M.I."/>
            <person name="Powell A.J."/>
            <person name="Barry K."/>
            <person name="Miller A.N."/>
            <person name="Grigoriev I.V."/>
            <person name="Debuchy R."/>
            <person name="Gladieux P."/>
            <person name="Hiltunen Thoren M."/>
            <person name="Johannesson H."/>
        </authorList>
    </citation>
    <scope>NUCLEOTIDE SEQUENCE</scope>
    <source>
        <strain evidence="1">CBS 123565</strain>
    </source>
</reference>
<keyword evidence="2" id="KW-1185">Reference proteome</keyword>
<protein>
    <submittedName>
        <fullName evidence="1">Uncharacterized protein</fullName>
    </submittedName>
</protein>
<reference evidence="1" key="2">
    <citation type="submission" date="2023-05" db="EMBL/GenBank/DDBJ databases">
        <authorList>
            <consortium name="Lawrence Berkeley National Laboratory"/>
            <person name="Steindorff A."/>
            <person name="Hensen N."/>
            <person name="Bonometti L."/>
            <person name="Westerberg I."/>
            <person name="Brannstrom I.O."/>
            <person name="Guillou S."/>
            <person name="Cros-Aarteil S."/>
            <person name="Calhoun S."/>
            <person name="Haridas S."/>
            <person name="Kuo A."/>
            <person name="Mondo S."/>
            <person name="Pangilinan J."/>
            <person name="Riley R."/>
            <person name="Labutti K."/>
            <person name="Andreopoulos B."/>
            <person name="Lipzen A."/>
            <person name="Chen C."/>
            <person name="Yanf M."/>
            <person name="Daum C."/>
            <person name="Ng V."/>
            <person name="Clum A."/>
            <person name="Ohm R."/>
            <person name="Martin F."/>
            <person name="Silar P."/>
            <person name="Natvig D."/>
            <person name="Lalanne C."/>
            <person name="Gautier V."/>
            <person name="Ament-Velasquez S.L."/>
            <person name="Kruys A."/>
            <person name="Hutchinson M.I."/>
            <person name="Powell A.J."/>
            <person name="Barry K."/>
            <person name="Miller A.N."/>
            <person name="Grigoriev I.V."/>
            <person name="Debuchy R."/>
            <person name="Gladieux P."/>
            <person name="Thoren M.H."/>
            <person name="Johannesson H."/>
        </authorList>
    </citation>
    <scope>NUCLEOTIDE SEQUENCE</scope>
    <source>
        <strain evidence="1">CBS 123565</strain>
    </source>
</reference>
<evidence type="ECO:0000313" key="1">
    <source>
        <dbReference type="EMBL" id="KAK4136297.1"/>
    </source>
</evidence>
<organism evidence="1 2">
    <name type="scientific">Trichocladium antarcticum</name>
    <dbReference type="NCBI Taxonomy" id="1450529"/>
    <lineage>
        <taxon>Eukaryota</taxon>
        <taxon>Fungi</taxon>
        <taxon>Dikarya</taxon>
        <taxon>Ascomycota</taxon>
        <taxon>Pezizomycotina</taxon>
        <taxon>Sordariomycetes</taxon>
        <taxon>Sordariomycetidae</taxon>
        <taxon>Sordariales</taxon>
        <taxon>Chaetomiaceae</taxon>
        <taxon>Trichocladium</taxon>
    </lineage>
</organism>
<name>A0AAN6ZFC3_9PEZI</name>
<dbReference type="Proteomes" id="UP001304895">
    <property type="component" value="Unassembled WGS sequence"/>
</dbReference>